<evidence type="ECO:0000313" key="15">
    <source>
        <dbReference type="EMBL" id="MFC7326411.1"/>
    </source>
</evidence>
<evidence type="ECO:0000256" key="12">
    <source>
        <dbReference type="SAM" id="MobiDB-lite"/>
    </source>
</evidence>
<evidence type="ECO:0000256" key="11">
    <source>
        <dbReference type="ARBA" id="ARBA00023136"/>
    </source>
</evidence>
<keyword evidence="6" id="KW-0479">Metal-binding</keyword>
<keyword evidence="10 13" id="KW-1133">Transmembrane helix</keyword>
<accession>A0ABW2KAX5</accession>
<comment type="caution">
    <text evidence="15">The sequence shown here is derived from an EMBL/GenBank/DDBJ whole genome shotgun (WGS) entry which is preliminary data.</text>
</comment>
<evidence type="ECO:0000256" key="9">
    <source>
        <dbReference type="ARBA" id="ARBA00022833"/>
    </source>
</evidence>
<protein>
    <recommendedName>
        <fullName evidence="3">RING-type E3 ubiquitin transferase</fullName>
        <ecNumber evidence="3">2.3.2.27</ecNumber>
    </recommendedName>
</protein>
<evidence type="ECO:0000256" key="10">
    <source>
        <dbReference type="ARBA" id="ARBA00022989"/>
    </source>
</evidence>
<feature type="transmembrane region" description="Helical" evidence="13">
    <location>
        <begin position="238"/>
        <end position="259"/>
    </location>
</feature>
<evidence type="ECO:0000256" key="6">
    <source>
        <dbReference type="ARBA" id="ARBA00022723"/>
    </source>
</evidence>
<evidence type="ECO:0000256" key="13">
    <source>
        <dbReference type="SAM" id="Phobius"/>
    </source>
</evidence>
<evidence type="ECO:0000256" key="5">
    <source>
        <dbReference type="ARBA" id="ARBA00022692"/>
    </source>
</evidence>
<feature type="domain" description="E3 Ubiquitin ligase MUL1-like" evidence="14">
    <location>
        <begin position="96"/>
        <end position="253"/>
    </location>
</feature>
<evidence type="ECO:0000256" key="8">
    <source>
        <dbReference type="ARBA" id="ARBA00022786"/>
    </source>
</evidence>
<keyword evidence="8" id="KW-0833">Ubl conjugation pathway</keyword>
<evidence type="ECO:0000256" key="4">
    <source>
        <dbReference type="ARBA" id="ARBA00022679"/>
    </source>
</evidence>
<feature type="region of interest" description="Disordered" evidence="12">
    <location>
        <begin position="96"/>
        <end position="120"/>
    </location>
</feature>
<comment type="subcellular location">
    <subcellularLocation>
        <location evidence="2">Membrane</location>
        <topology evidence="2">Multi-pass membrane protein</topology>
    </subcellularLocation>
</comment>
<evidence type="ECO:0000256" key="1">
    <source>
        <dbReference type="ARBA" id="ARBA00000900"/>
    </source>
</evidence>
<dbReference type="Pfam" id="PF12483">
    <property type="entry name" value="GIDE"/>
    <property type="match status" value="1"/>
</dbReference>
<proteinExistence type="predicted"/>
<evidence type="ECO:0000259" key="14">
    <source>
        <dbReference type="Pfam" id="PF12483"/>
    </source>
</evidence>
<keyword evidence="9" id="KW-0862">Zinc</keyword>
<organism evidence="15 16">
    <name type="scientific">Marinactinospora rubrisoli</name>
    <dbReference type="NCBI Taxonomy" id="2715399"/>
    <lineage>
        <taxon>Bacteria</taxon>
        <taxon>Bacillati</taxon>
        <taxon>Actinomycetota</taxon>
        <taxon>Actinomycetes</taxon>
        <taxon>Streptosporangiales</taxon>
        <taxon>Nocardiopsidaceae</taxon>
        <taxon>Marinactinospora</taxon>
    </lineage>
</organism>
<evidence type="ECO:0000313" key="16">
    <source>
        <dbReference type="Proteomes" id="UP001596540"/>
    </source>
</evidence>
<dbReference type="EC" id="2.3.2.27" evidence="3"/>
<evidence type="ECO:0000256" key="3">
    <source>
        <dbReference type="ARBA" id="ARBA00012483"/>
    </source>
</evidence>
<keyword evidence="5 13" id="KW-0812">Transmembrane</keyword>
<keyword evidence="4" id="KW-0808">Transferase</keyword>
<keyword evidence="16" id="KW-1185">Reference proteome</keyword>
<reference evidence="16" key="1">
    <citation type="journal article" date="2019" name="Int. J. Syst. Evol. Microbiol.">
        <title>The Global Catalogue of Microorganisms (GCM) 10K type strain sequencing project: providing services to taxonomists for standard genome sequencing and annotation.</title>
        <authorList>
            <consortium name="The Broad Institute Genomics Platform"/>
            <consortium name="The Broad Institute Genome Sequencing Center for Infectious Disease"/>
            <person name="Wu L."/>
            <person name="Ma J."/>
        </authorList>
    </citation>
    <scope>NUCLEOTIDE SEQUENCE [LARGE SCALE GENOMIC DNA]</scope>
    <source>
        <strain evidence="16">CGMCC 4.7382</strain>
    </source>
</reference>
<dbReference type="EMBL" id="JBHTBH010000001">
    <property type="protein sequence ID" value="MFC7326411.1"/>
    <property type="molecule type" value="Genomic_DNA"/>
</dbReference>
<keyword evidence="11 13" id="KW-0472">Membrane</keyword>
<keyword evidence="7" id="KW-0863">Zinc-finger</keyword>
<name>A0ABW2KAX5_9ACTN</name>
<dbReference type="RefSeq" id="WP_379868174.1">
    <property type="nucleotide sequence ID" value="NZ_JBHTBH010000001.1"/>
</dbReference>
<feature type="transmembrane region" description="Helical" evidence="13">
    <location>
        <begin position="6"/>
        <end position="27"/>
    </location>
</feature>
<feature type="compositionally biased region" description="Basic and acidic residues" evidence="12">
    <location>
        <begin position="96"/>
        <end position="112"/>
    </location>
</feature>
<dbReference type="Proteomes" id="UP001596540">
    <property type="component" value="Unassembled WGS sequence"/>
</dbReference>
<sequence>MEFVTEHPIVTALVLTVIAVALAFPGWQARTRRLALLDTPTLTAAQLADSTARTGGLLAEVTGTAEPGPAGRLTAPFSDEACVWYRTEVVRHYRQRVRDSKGNHRTRNRSETVESNTSFEPLLLRDDTGRVTFHPDGADVDRPVRSHERYEPARRGAPNGAKAQALHLAREILTDGSGTTGYTYREWVVRPGQRLFAFGRVTAEGETLAMRRPEQGPFLLSTRSEREITRGDWTSQRLFFGGALAVVLLAMGVLVYGLFR</sequence>
<comment type="catalytic activity">
    <reaction evidence="1">
        <text>S-ubiquitinyl-[E2 ubiquitin-conjugating enzyme]-L-cysteine + [acceptor protein]-L-lysine = [E2 ubiquitin-conjugating enzyme]-L-cysteine + N(6)-ubiquitinyl-[acceptor protein]-L-lysine.</text>
        <dbReference type="EC" id="2.3.2.27"/>
    </reaction>
</comment>
<gene>
    <name evidence="15" type="ORF">ACFQRF_01540</name>
</gene>
<evidence type="ECO:0000256" key="2">
    <source>
        <dbReference type="ARBA" id="ARBA00004141"/>
    </source>
</evidence>
<dbReference type="InterPro" id="IPR022170">
    <property type="entry name" value="MUL1-like"/>
</dbReference>
<evidence type="ECO:0000256" key="7">
    <source>
        <dbReference type="ARBA" id="ARBA00022771"/>
    </source>
</evidence>